<name>A0AAW0GJQ3_9APHY</name>
<dbReference type="Proteomes" id="UP001385951">
    <property type="component" value="Unassembled WGS sequence"/>
</dbReference>
<feature type="domain" description="DUF427" evidence="1">
    <location>
        <begin position="29"/>
        <end position="115"/>
    </location>
</feature>
<dbReference type="PANTHER" id="PTHR34310:SF5">
    <property type="entry name" value="DUF427 DOMAIN PROTEIN (AFU_ORTHOLOGUE AFUA_3G02220)"/>
    <property type="match status" value="1"/>
</dbReference>
<reference evidence="2 3" key="1">
    <citation type="submission" date="2022-09" db="EMBL/GenBank/DDBJ databases">
        <authorList>
            <person name="Palmer J.M."/>
        </authorList>
    </citation>
    <scope>NUCLEOTIDE SEQUENCE [LARGE SCALE GENOMIC DNA]</scope>
    <source>
        <strain evidence="2 3">DSM 7382</strain>
    </source>
</reference>
<accession>A0AAW0GJQ3</accession>
<dbReference type="Pfam" id="PF04248">
    <property type="entry name" value="NTP_transf_9"/>
    <property type="match status" value="1"/>
</dbReference>
<proteinExistence type="predicted"/>
<dbReference type="Gene3D" id="2.170.150.40">
    <property type="entry name" value="Domain of unknown function (DUF427)"/>
    <property type="match status" value="1"/>
</dbReference>
<keyword evidence="3" id="KW-1185">Reference proteome</keyword>
<organism evidence="2 3">
    <name type="scientific">Cerrena zonata</name>
    <dbReference type="NCBI Taxonomy" id="2478898"/>
    <lineage>
        <taxon>Eukaryota</taxon>
        <taxon>Fungi</taxon>
        <taxon>Dikarya</taxon>
        <taxon>Basidiomycota</taxon>
        <taxon>Agaricomycotina</taxon>
        <taxon>Agaricomycetes</taxon>
        <taxon>Polyporales</taxon>
        <taxon>Cerrenaceae</taxon>
        <taxon>Cerrena</taxon>
    </lineage>
</organism>
<dbReference type="InterPro" id="IPR038694">
    <property type="entry name" value="DUF427_sf"/>
</dbReference>
<comment type="caution">
    <text evidence="2">The sequence shown here is derived from an EMBL/GenBank/DDBJ whole genome shotgun (WGS) entry which is preliminary data.</text>
</comment>
<gene>
    <name evidence="2" type="ORF">QCA50_006765</name>
</gene>
<dbReference type="InterPro" id="IPR007361">
    <property type="entry name" value="DUF427"/>
</dbReference>
<dbReference type="PANTHER" id="PTHR34310">
    <property type="entry name" value="DUF427 DOMAIN PROTEIN (AFU_ORTHOLOGUE AFUA_3G02220)"/>
    <property type="match status" value="1"/>
</dbReference>
<evidence type="ECO:0000313" key="3">
    <source>
        <dbReference type="Proteomes" id="UP001385951"/>
    </source>
</evidence>
<dbReference type="EMBL" id="JASBNA010000007">
    <property type="protein sequence ID" value="KAK7690117.1"/>
    <property type="molecule type" value="Genomic_DNA"/>
</dbReference>
<dbReference type="AlphaFoldDB" id="A0AAW0GJQ3"/>
<protein>
    <recommendedName>
        <fullName evidence="1">DUF427 domain-containing protein</fullName>
    </recommendedName>
</protein>
<evidence type="ECO:0000313" key="2">
    <source>
        <dbReference type="EMBL" id="KAK7690117.1"/>
    </source>
</evidence>
<sequence>MMSVLVTQTVLISPDINDSPQIQENSVMVKVVLNGTVLAESDQTIVVENNHYFPPSSVNNTLFSSSSTSTFCPWKGTAAYYNADVGGKTVNDIAWYYPSPKDAASNIKDHVAFYKNKVTIED</sequence>
<evidence type="ECO:0000259" key="1">
    <source>
        <dbReference type="Pfam" id="PF04248"/>
    </source>
</evidence>